<keyword evidence="1" id="KW-0812">Transmembrane</keyword>
<dbReference type="HOGENOM" id="CLU_116126_1_0_2"/>
<dbReference type="KEGG" id="mzh:Mzhil_1444"/>
<dbReference type="NCBIfam" id="TIGR02537">
    <property type="entry name" value="arch_flag_Nterm"/>
    <property type="match status" value="1"/>
</dbReference>
<feature type="transmembrane region" description="Helical" evidence="1">
    <location>
        <begin position="6"/>
        <end position="29"/>
    </location>
</feature>
<gene>
    <name evidence="3" type="ordered locus">Mzhil_1444</name>
</gene>
<evidence type="ECO:0000313" key="3">
    <source>
        <dbReference type="EMBL" id="AEH61285.1"/>
    </source>
</evidence>
<dbReference type="PANTHER" id="PTHR38138:SF1">
    <property type="entry name" value="ARCHAEAL TYPE IV PILIN N-TERMINAL DOMAIN-CONTAINING PROTEIN"/>
    <property type="match status" value="1"/>
</dbReference>
<reference evidence="3" key="1">
    <citation type="submission" date="2010-07" db="EMBL/GenBank/DDBJ databases">
        <title>The complete genome of Methanosalsum zhilinae DSM 4017.</title>
        <authorList>
            <consortium name="US DOE Joint Genome Institute (JGI-PGF)"/>
            <person name="Lucas S."/>
            <person name="Copeland A."/>
            <person name="Lapidus A."/>
            <person name="Glavina del Rio T."/>
            <person name="Dalin E."/>
            <person name="Tice H."/>
            <person name="Bruce D."/>
            <person name="Goodwin L."/>
            <person name="Pitluck S."/>
            <person name="Kyrpides N."/>
            <person name="Mavromatis K."/>
            <person name="Ovchinnikova G."/>
            <person name="Daligault H."/>
            <person name="Detter J.C."/>
            <person name="Han C."/>
            <person name="Tapia R."/>
            <person name="Larimer F."/>
            <person name="Land M."/>
            <person name="Hauser L."/>
            <person name="Markowitz V."/>
            <person name="Cheng J.-F."/>
            <person name="Hugenholtz P."/>
            <person name="Woyke T."/>
            <person name="Wu D."/>
            <person name="Spring S."/>
            <person name="Schueler E."/>
            <person name="Brambilla E."/>
            <person name="Klenk H.-P."/>
            <person name="Eisen J.A."/>
        </authorList>
    </citation>
    <scope>NUCLEOTIDE SEQUENCE</scope>
    <source>
        <strain evidence="3">DSM 4017</strain>
    </source>
</reference>
<evidence type="ECO:0000256" key="1">
    <source>
        <dbReference type="SAM" id="Phobius"/>
    </source>
</evidence>
<dbReference type="RefSeq" id="WP_013898722.1">
    <property type="nucleotide sequence ID" value="NC_015676.1"/>
</dbReference>
<organism evidence="3 4">
    <name type="scientific">Methanosalsum zhilinae (strain DSM 4017 / NBRC 107636 / OCM 62 / WeN5)</name>
    <name type="common">Methanohalophilus zhilinae</name>
    <dbReference type="NCBI Taxonomy" id="679901"/>
    <lineage>
        <taxon>Archaea</taxon>
        <taxon>Methanobacteriati</taxon>
        <taxon>Methanobacteriota</taxon>
        <taxon>Stenosarchaea group</taxon>
        <taxon>Methanomicrobia</taxon>
        <taxon>Methanosarcinales</taxon>
        <taxon>Methanosarcinaceae</taxon>
        <taxon>Methanosalsum</taxon>
    </lineage>
</organism>
<dbReference type="Pfam" id="PF07790">
    <property type="entry name" value="Pilin_N"/>
    <property type="match status" value="1"/>
</dbReference>
<dbReference type="GeneID" id="10823081"/>
<name>F7XM29_METZD</name>
<keyword evidence="1" id="KW-1133">Transmembrane helix</keyword>
<sequence precursor="true">MPAPVIGVILMVAITVILAAVIAAFVFGIGGDIGQAPQASITASAATENTDNGDEKVIKLQHRGGEQIRIDSAITRITVNEEPVDVKLGTDYREFQVGQTLYIWQNKTNGYFIGNSTDLSGESDVDSIDETVNLKLIDIASQQLIFDRDIRF</sequence>
<keyword evidence="4" id="KW-1185">Reference proteome</keyword>
<dbReference type="EMBL" id="CP002101">
    <property type="protein sequence ID" value="AEH61285.1"/>
    <property type="molecule type" value="Genomic_DNA"/>
</dbReference>
<dbReference type="AlphaFoldDB" id="F7XM29"/>
<proteinExistence type="predicted"/>
<accession>F7XM29</accession>
<dbReference type="Proteomes" id="UP000006622">
    <property type="component" value="Chromosome"/>
</dbReference>
<keyword evidence="1" id="KW-0472">Membrane</keyword>
<dbReference type="InterPro" id="IPR013373">
    <property type="entry name" value="Flagellin/pilin_N_arc"/>
</dbReference>
<evidence type="ECO:0000313" key="4">
    <source>
        <dbReference type="Proteomes" id="UP000006622"/>
    </source>
</evidence>
<evidence type="ECO:0000259" key="2">
    <source>
        <dbReference type="Pfam" id="PF07790"/>
    </source>
</evidence>
<dbReference type="InterPro" id="IPR012859">
    <property type="entry name" value="Pilin_N_archaeal"/>
</dbReference>
<feature type="domain" description="Archaeal Type IV pilin N-terminal" evidence="2">
    <location>
        <begin position="4"/>
        <end position="73"/>
    </location>
</feature>
<dbReference type="PANTHER" id="PTHR38138">
    <property type="entry name" value="VNG6441H"/>
    <property type="match status" value="1"/>
</dbReference>
<dbReference type="STRING" id="679901.Mzhil_1444"/>
<protein>
    <recommendedName>
        <fullName evidence="2">Archaeal Type IV pilin N-terminal domain-containing protein</fullName>
    </recommendedName>
</protein>